<dbReference type="SFLD" id="SFLDG01095">
    <property type="entry name" value="Uncharacterised_Radical_SAM_Su"/>
    <property type="match status" value="1"/>
</dbReference>
<dbReference type="SFLD" id="SFLDG01082">
    <property type="entry name" value="B12-binding_domain_containing"/>
    <property type="match status" value="1"/>
</dbReference>
<evidence type="ECO:0000256" key="3">
    <source>
        <dbReference type="ARBA" id="ARBA00022723"/>
    </source>
</evidence>
<dbReference type="InterPro" id="IPR058240">
    <property type="entry name" value="rSAM_sf"/>
</dbReference>
<proteinExistence type="predicted"/>
<comment type="caution">
    <text evidence="7">The sequence shown here is derived from an EMBL/GenBank/DDBJ whole genome shotgun (WGS) entry which is preliminary data.</text>
</comment>
<dbReference type="InterPro" id="IPR051198">
    <property type="entry name" value="BchE-like"/>
</dbReference>
<feature type="domain" description="Radical SAM core" evidence="6">
    <location>
        <begin position="11"/>
        <end position="259"/>
    </location>
</feature>
<sequence>MHYTGTIWRPPYETGSLIVEATAGCTHHKCKFCTLYEDLPFKFKPAPMEHIEADLLEAQTWYHDPLRKAEGRLFEIDKARYNRVFLSGANPFGLKAKHLLEIADLVHEYFPECKSIGCFSRVTDVTCKSDAELRELAAAGYDGLTLGIETGDDDALAFMDKGYEAKEIVEQCARLDAAGISYAFFYLAGISGKGRGIEGARRTAAVVNQTNPWLVGVNMLTIYPSSELYEEIVAGSWQEEMEVEKYEEVKELVANLTIETEFAMLGASNPVMLRGRLPERKEQITSALDSTINDIGEERLRSYRSNLRHL</sequence>
<dbReference type="SFLD" id="SFLDS00029">
    <property type="entry name" value="Radical_SAM"/>
    <property type="match status" value="1"/>
</dbReference>
<dbReference type="SMART" id="SM00729">
    <property type="entry name" value="Elp3"/>
    <property type="match status" value="1"/>
</dbReference>
<dbReference type="GO" id="GO:0003824">
    <property type="term" value="F:catalytic activity"/>
    <property type="evidence" value="ECO:0007669"/>
    <property type="project" value="InterPro"/>
</dbReference>
<evidence type="ECO:0000256" key="2">
    <source>
        <dbReference type="ARBA" id="ARBA00022691"/>
    </source>
</evidence>
<keyword evidence="5" id="KW-0411">Iron-sulfur</keyword>
<gene>
    <name evidence="7" type="ORF">D1639_03540</name>
</gene>
<dbReference type="GO" id="GO:0046872">
    <property type="term" value="F:metal ion binding"/>
    <property type="evidence" value="ECO:0007669"/>
    <property type="project" value="UniProtKB-KW"/>
</dbReference>
<evidence type="ECO:0000256" key="5">
    <source>
        <dbReference type="ARBA" id="ARBA00023014"/>
    </source>
</evidence>
<evidence type="ECO:0000259" key="6">
    <source>
        <dbReference type="PROSITE" id="PS51918"/>
    </source>
</evidence>
<evidence type="ECO:0000313" key="7">
    <source>
        <dbReference type="EMBL" id="NBI34118.1"/>
    </source>
</evidence>
<accession>A0A7C9JMS9</accession>
<organism evidence="7">
    <name type="scientific">Muribaculaceae bacterium Z82</name>
    <dbReference type="NCBI Taxonomy" id="2304548"/>
    <lineage>
        <taxon>Bacteria</taxon>
        <taxon>Pseudomonadati</taxon>
        <taxon>Bacteroidota</taxon>
        <taxon>Bacteroidia</taxon>
        <taxon>Bacteroidales</taxon>
        <taxon>Muribaculaceae</taxon>
    </lineage>
</organism>
<dbReference type="InterPro" id="IPR006638">
    <property type="entry name" value="Elp3/MiaA/NifB-like_rSAM"/>
</dbReference>
<dbReference type="EMBL" id="QWKH01000015">
    <property type="protein sequence ID" value="NBI34118.1"/>
    <property type="molecule type" value="Genomic_DNA"/>
</dbReference>
<name>A0A7C9JMS9_9BACT</name>
<dbReference type="GO" id="GO:0051536">
    <property type="term" value="F:iron-sulfur cluster binding"/>
    <property type="evidence" value="ECO:0007669"/>
    <property type="project" value="UniProtKB-KW"/>
</dbReference>
<dbReference type="PANTHER" id="PTHR43409">
    <property type="entry name" value="ANAEROBIC MAGNESIUM-PROTOPORPHYRIN IX MONOMETHYL ESTER CYCLASE-RELATED"/>
    <property type="match status" value="1"/>
</dbReference>
<dbReference type="AlphaFoldDB" id="A0A7C9JMS9"/>
<comment type="cofactor">
    <cofactor evidence="1">
        <name>[4Fe-4S] cluster</name>
        <dbReference type="ChEBI" id="CHEBI:49883"/>
    </cofactor>
</comment>
<keyword evidence="4" id="KW-0408">Iron</keyword>
<evidence type="ECO:0000256" key="1">
    <source>
        <dbReference type="ARBA" id="ARBA00001966"/>
    </source>
</evidence>
<dbReference type="PROSITE" id="PS51918">
    <property type="entry name" value="RADICAL_SAM"/>
    <property type="match status" value="1"/>
</dbReference>
<evidence type="ECO:0000256" key="4">
    <source>
        <dbReference type="ARBA" id="ARBA00023004"/>
    </source>
</evidence>
<dbReference type="InterPro" id="IPR007197">
    <property type="entry name" value="rSAM"/>
</dbReference>
<dbReference type="Pfam" id="PF04055">
    <property type="entry name" value="Radical_SAM"/>
    <property type="match status" value="1"/>
</dbReference>
<keyword evidence="3" id="KW-0479">Metal-binding</keyword>
<protein>
    <submittedName>
        <fullName evidence="7">Radical SAM protein</fullName>
    </submittedName>
</protein>
<dbReference type="SUPFAM" id="SSF102114">
    <property type="entry name" value="Radical SAM enzymes"/>
    <property type="match status" value="1"/>
</dbReference>
<dbReference type="CDD" id="cd01335">
    <property type="entry name" value="Radical_SAM"/>
    <property type="match status" value="1"/>
</dbReference>
<reference evidence="7" key="1">
    <citation type="submission" date="2018-08" db="EMBL/GenBank/DDBJ databases">
        <title>Murine metabolic-syndrome-specific gut microbial biobank.</title>
        <authorList>
            <person name="Liu C."/>
        </authorList>
    </citation>
    <scope>NUCLEOTIDE SEQUENCE [LARGE SCALE GENOMIC DNA]</scope>
    <source>
        <strain evidence="7">Z82</strain>
    </source>
</reference>
<dbReference type="PANTHER" id="PTHR43409:SF4">
    <property type="entry name" value="RADICAL SAM SUPERFAMILY PROTEIN"/>
    <property type="match status" value="1"/>
</dbReference>
<keyword evidence="2" id="KW-0949">S-adenosyl-L-methionine</keyword>